<proteinExistence type="predicted"/>
<dbReference type="AlphaFoldDB" id="K0X4D0"/>
<accession>K0X4D0</accession>
<dbReference type="HOGENOM" id="CLU_414294_0_0_10"/>
<name>K0X4D0_9BACT</name>
<comment type="caution">
    <text evidence="3">The sequence shown here is derived from an EMBL/GenBank/DDBJ whole genome shotgun (WGS) entry which is preliminary data.</text>
</comment>
<organism evidence="3 4">
    <name type="scientific">Barnesiella intestinihominis YIT 11860</name>
    <dbReference type="NCBI Taxonomy" id="742726"/>
    <lineage>
        <taxon>Bacteria</taxon>
        <taxon>Pseudomonadati</taxon>
        <taxon>Bacteroidota</taxon>
        <taxon>Bacteroidia</taxon>
        <taxon>Bacteroidales</taxon>
        <taxon>Barnesiellaceae</taxon>
        <taxon>Barnesiella</taxon>
    </lineage>
</organism>
<evidence type="ECO:0000259" key="2">
    <source>
        <dbReference type="Pfam" id="PF13004"/>
    </source>
</evidence>
<feature type="chain" id="PRO_5003840728" description="BACON domain-containing protein" evidence="1">
    <location>
        <begin position="19"/>
        <end position="662"/>
    </location>
</feature>
<evidence type="ECO:0000313" key="3">
    <source>
        <dbReference type="EMBL" id="EJZ66208.1"/>
    </source>
</evidence>
<dbReference type="GeneID" id="77847738"/>
<dbReference type="InterPro" id="IPR024361">
    <property type="entry name" value="BACON"/>
</dbReference>
<dbReference type="EMBL" id="ADLE01000001">
    <property type="protein sequence ID" value="EJZ66208.1"/>
    <property type="molecule type" value="Genomic_DNA"/>
</dbReference>
<feature type="signal peptide" evidence="1">
    <location>
        <begin position="1"/>
        <end position="18"/>
    </location>
</feature>
<dbReference type="InterPro" id="IPR013783">
    <property type="entry name" value="Ig-like_fold"/>
</dbReference>
<dbReference type="Proteomes" id="UP000006044">
    <property type="component" value="Unassembled WGS sequence"/>
</dbReference>
<dbReference type="RefSeq" id="WP_008860882.1">
    <property type="nucleotide sequence ID" value="NZ_CAXSYG010000002.1"/>
</dbReference>
<feature type="domain" description="BACON" evidence="2">
    <location>
        <begin position="73"/>
        <end position="127"/>
    </location>
</feature>
<evidence type="ECO:0000256" key="1">
    <source>
        <dbReference type="SAM" id="SignalP"/>
    </source>
</evidence>
<gene>
    <name evidence="3" type="ORF">HMPREF9448_00385</name>
</gene>
<evidence type="ECO:0000313" key="4">
    <source>
        <dbReference type="Proteomes" id="UP000006044"/>
    </source>
</evidence>
<protein>
    <recommendedName>
        <fullName evidence="2">BACON domain-containing protein</fullName>
    </recommendedName>
</protein>
<reference evidence="3 4" key="1">
    <citation type="submission" date="2012-08" db="EMBL/GenBank/DDBJ databases">
        <title>The Genome Sequence of Barnesiella intestinihominis YIT 11860.</title>
        <authorList>
            <consortium name="The Broad Institute Genome Sequencing Platform"/>
            <person name="Earl A."/>
            <person name="Ward D."/>
            <person name="Feldgarden M."/>
            <person name="Gevers D."/>
            <person name="Morotomi M."/>
            <person name="Walker B."/>
            <person name="Young S.K."/>
            <person name="Zeng Q."/>
            <person name="Gargeya S."/>
            <person name="Fitzgerald M."/>
            <person name="Haas B."/>
            <person name="Abouelleil A."/>
            <person name="Alvarado L."/>
            <person name="Arachchi H.M."/>
            <person name="Berlin A.M."/>
            <person name="Chapman S.B."/>
            <person name="Goldberg J."/>
            <person name="Griggs A."/>
            <person name="Gujja S."/>
            <person name="Hansen M."/>
            <person name="Howarth C."/>
            <person name="Imamovic A."/>
            <person name="Larimer J."/>
            <person name="McCowen C."/>
            <person name="Montmayeur A."/>
            <person name="Murphy C."/>
            <person name="Neiman D."/>
            <person name="Pearson M."/>
            <person name="Priest M."/>
            <person name="Roberts A."/>
            <person name="Saif S."/>
            <person name="Shea T."/>
            <person name="Sisk P."/>
            <person name="Sykes S."/>
            <person name="Wortman J."/>
            <person name="Nusbaum C."/>
            <person name="Birren B."/>
        </authorList>
    </citation>
    <scope>NUCLEOTIDE SEQUENCE [LARGE SCALE GENOMIC DNA]</scope>
    <source>
        <strain evidence="3 4">YIT 11860</strain>
    </source>
</reference>
<dbReference type="Pfam" id="PF13004">
    <property type="entry name" value="BACON"/>
    <property type="match status" value="1"/>
</dbReference>
<sequence length="662" mass="75712">MKSFIYIFTLFFSVALLTACLDLSDKNKDDEPYSIELVNDIVVLSADETQKPNSIEFTVSDDWYIAPETSPETEYKGSDWVTVDTEHGSKGTHSIGIIAQANFSGKEREAAFRLTCGENSSLIIVKQSTRTQNGTILDFAIPRRIIADYQTIVSSKSTDLIQKPIALYINDEKFDVTPLSRQEGIFELPACLKGAHTMYVTIGEEQYQFGEVEIYTSGEPISNFVVGFPFSMDVDNITTLVTCNSGSYDYSFASDSNGAISLPLFRNADGRALGFCSFRDLEQISSRYIYGRIVCGTNEDEMIHYDTTNYTASLWSSSSQQVIIDIATGLVYYIDEQDVLIRMNAQFQQRDERSFYVSNLQRYQEDLDFNTRIYIIELPEGDLNYWKELSQHNPGLYVTARAYKTQVPDAIGIWGKWIGASDGSIYLNENQIMNKYGKIKEFTPPTEGQAKSEVFTCYGSGMLYRLRYLHYWEDASHIHSTLRIETPEGTSMWETDWVDPAPDNTTMIWYPYYKAYQYPDKTILLPGNIEKGNSTLFAITITPTGGVDSFEATPIDREQFSNIINHWDIQKFPYLSNHDYIITEDNKIYRRSIVPFGNEQLIYNGDGYIHNCISFQNVCSMFVRENDQLYLIDYDAQGTEKNKIPLYGEKFEAIGYRMCRFK</sequence>
<dbReference type="Gene3D" id="2.60.40.10">
    <property type="entry name" value="Immunoglobulins"/>
    <property type="match status" value="1"/>
</dbReference>
<dbReference type="PROSITE" id="PS51257">
    <property type="entry name" value="PROKAR_LIPOPROTEIN"/>
    <property type="match status" value="1"/>
</dbReference>
<dbReference type="OrthoDB" id="799540at2"/>
<keyword evidence="1" id="KW-0732">Signal</keyword>
<dbReference type="STRING" id="742726.HMPREF9448_00385"/>
<keyword evidence="4" id="KW-1185">Reference proteome</keyword>
<dbReference type="CDD" id="cd14948">
    <property type="entry name" value="BACON"/>
    <property type="match status" value="1"/>
</dbReference>